<keyword evidence="3" id="KW-1185">Reference proteome</keyword>
<dbReference type="Pfam" id="PF12771">
    <property type="entry name" value="SusD-like_2"/>
    <property type="match status" value="1"/>
</dbReference>
<name>A0ABZ0XKJ6_9BACT</name>
<accession>A0ABZ0XKJ6</accession>
<evidence type="ECO:0000313" key="3">
    <source>
        <dbReference type="Proteomes" id="UP001326715"/>
    </source>
</evidence>
<dbReference type="Proteomes" id="UP001326715">
    <property type="component" value="Chromosome"/>
</dbReference>
<feature type="chain" id="PRO_5046331160" evidence="1">
    <location>
        <begin position="23"/>
        <end position="499"/>
    </location>
</feature>
<keyword evidence="2" id="KW-0449">Lipoprotein</keyword>
<dbReference type="Gene3D" id="1.25.40.390">
    <property type="match status" value="1"/>
</dbReference>
<dbReference type="PROSITE" id="PS51257">
    <property type="entry name" value="PROKAR_LIPOPROTEIN"/>
    <property type="match status" value="1"/>
</dbReference>
<dbReference type="InterPro" id="IPR011990">
    <property type="entry name" value="TPR-like_helical_dom_sf"/>
</dbReference>
<organism evidence="2 3">
    <name type="scientific">Chitinophaga sancti</name>
    <dbReference type="NCBI Taxonomy" id="1004"/>
    <lineage>
        <taxon>Bacteria</taxon>
        <taxon>Pseudomonadati</taxon>
        <taxon>Bacteroidota</taxon>
        <taxon>Chitinophagia</taxon>
        <taxon>Chitinophagales</taxon>
        <taxon>Chitinophagaceae</taxon>
        <taxon>Chitinophaga</taxon>
    </lineage>
</organism>
<gene>
    <name evidence="2" type="ORF">SR876_06760</name>
</gene>
<keyword evidence="1" id="KW-0732">Signal</keyword>
<dbReference type="SUPFAM" id="SSF48452">
    <property type="entry name" value="TPR-like"/>
    <property type="match status" value="1"/>
</dbReference>
<evidence type="ECO:0000256" key="1">
    <source>
        <dbReference type="SAM" id="SignalP"/>
    </source>
</evidence>
<evidence type="ECO:0000313" key="2">
    <source>
        <dbReference type="EMBL" id="WQG91193.1"/>
    </source>
</evidence>
<dbReference type="RefSeq" id="WP_072358202.1">
    <property type="nucleotide sequence ID" value="NZ_CP139972.1"/>
</dbReference>
<dbReference type="InterPro" id="IPR041662">
    <property type="entry name" value="SusD-like_2"/>
</dbReference>
<proteinExistence type="predicted"/>
<feature type="signal peptide" evidence="1">
    <location>
        <begin position="1"/>
        <end position="22"/>
    </location>
</feature>
<protein>
    <submittedName>
        <fullName evidence="2">SusD/RagB family nutrient-binding outer membrane lipoprotein</fullName>
    </submittedName>
</protein>
<dbReference type="EMBL" id="CP140154">
    <property type="protein sequence ID" value="WQG91193.1"/>
    <property type="molecule type" value="Genomic_DNA"/>
</dbReference>
<sequence>MMKHLAYILLLGILLGSCTKNFEETNTSPNGTPTALPQQLLAPALVSTLGYNMIRNRNFNNELMQVTVDISDSEGQVFRYDFRSTWADYLYNGLYSELTNFKDIYTTASSELNYNPSYKGISLICQSWIYSILTDTYGDIPYFQSNLAKDSGILEPRFDAQRDIYMDIFKKLDTANALLSAATKIDASGDPVYYGDVSKWRKFGNSLYLRLLLRVSAKSDSAVLKIKDIVETNKANYPIMTSNSESAILRWTGLGPYVSPYLSVREQDFRSPGIASFFIDNLAQWNDPRIDIPTYGSNGYNRWGIVPYSGSYQGVPSGYSPGDNPVKKCYFYSTSTVGAITLMTEPMTGMMMNYAELQFILAEAAAKGWISGSAETYYNTGAQNSITQWIPTWSVPVTTWLAAADIEWLNDETLEQKMEKIHKQKYYALFLTDLQQWFEYRRTGHPYLPKGTGLRNNGVMPARMTYPVYVQSTNPTNYKLAVANQGPDLINTLVWWQKP</sequence>
<reference evidence="2 3" key="1">
    <citation type="submission" date="2023-11" db="EMBL/GenBank/DDBJ databases">
        <title>MicrobeMod: A computational toolkit for identifying prokaryotic methylation and restriction-modification with nanopore sequencing.</title>
        <authorList>
            <person name="Crits-Christoph A."/>
            <person name="Kang S.C."/>
            <person name="Lee H."/>
            <person name="Ostrov N."/>
        </authorList>
    </citation>
    <scope>NUCLEOTIDE SEQUENCE [LARGE SCALE GENOMIC DNA]</scope>
    <source>
        <strain evidence="2 3">ATCC 23090</strain>
    </source>
</reference>